<sequence>MPTEVTRTRLSTCPDRSTMATPRSSLSRKVVAKRGSVWRDLCAAAKCRSEVSVSQHRKSARRRQRFLAGTCNKTSNSVLGGSAPEVETDVAETTSRRGHGQEREEAW</sequence>
<protein>
    <submittedName>
        <fullName evidence="2">Uncharacterized protein</fullName>
    </submittedName>
</protein>
<organism evidence="2">
    <name type="scientific">Arundo donax</name>
    <name type="common">Giant reed</name>
    <name type="synonym">Donax arundinaceus</name>
    <dbReference type="NCBI Taxonomy" id="35708"/>
    <lineage>
        <taxon>Eukaryota</taxon>
        <taxon>Viridiplantae</taxon>
        <taxon>Streptophyta</taxon>
        <taxon>Embryophyta</taxon>
        <taxon>Tracheophyta</taxon>
        <taxon>Spermatophyta</taxon>
        <taxon>Magnoliopsida</taxon>
        <taxon>Liliopsida</taxon>
        <taxon>Poales</taxon>
        <taxon>Poaceae</taxon>
        <taxon>PACMAD clade</taxon>
        <taxon>Arundinoideae</taxon>
        <taxon>Arundineae</taxon>
        <taxon>Arundo</taxon>
    </lineage>
</organism>
<feature type="compositionally biased region" description="Polar residues" evidence="1">
    <location>
        <begin position="8"/>
        <end position="27"/>
    </location>
</feature>
<evidence type="ECO:0000313" key="2">
    <source>
        <dbReference type="EMBL" id="JAD39544.1"/>
    </source>
</evidence>
<feature type="region of interest" description="Disordered" evidence="1">
    <location>
        <begin position="74"/>
        <end position="107"/>
    </location>
</feature>
<accession>A0A0A8ZJI9</accession>
<reference evidence="2" key="2">
    <citation type="journal article" date="2015" name="Data Brief">
        <title>Shoot transcriptome of the giant reed, Arundo donax.</title>
        <authorList>
            <person name="Barrero R.A."/>
            <person name="Guerrero F.D."/>
            <person name="Moolhuijzen P."/>
            <person name="Goolsby J.A."/>
            <person name="Tidwell J."/>
            <person name="Bellgard S.E."/>
            <person name="Bellgard M.I."/>
        </authorList>
    </citation>
    <scope>NUCLEOTIDE SEQUENCE</scope>
    <source>
        <tissue evidence="2">Shoot tissue taken approximately 20 cm above the soil surface</tissue>
    </source>
</reference>
<reference evidence="2" key="1">
    <citation type="submission" date="2014-09" db="EMBL/GenBank/DDBJ databases">
        <authorList>
            <person name="Magalhaes I.L.F."/>
            <person name="Oliveira U."/>
            <person name="Santos F.R."/>
            <person name="Vidigal T.H.D.A."/>
            <person name="Brescovit A.D."/>
            <person name="Santos A.J."/>
        </authorList>
    </citation>
    <scope>NUCLEOTIDE SEQUENCE</scope>
    <source>
        <tissue evidence="2">Shoot tissue taken approximately 20 cm above the soil surface</tissue>
    </source>
</reference>
<evidence type="ECO:0000256" key="1">
    <source>
        <dbReference type="SAM" id="MobiDB-lite"/>
    </source>
</evidence>
<feature type="region of interest" description="Disordered" evidence="1">
    <location>
        <begin position="1"/>
        <end position="27"/>
    </location>
</feature>
<dbReference type="EMBL" id="GBRH01258351">
    <property type="protein sequence ID" value="JAD39544.1"/>
    <property type="molecule type" value="Transcribed_RNA"/>
</dbReference>
<name>A0A0A8ZJI9_ARUDO</name>
<dbReference type="AlphaFoldDB" id="A0A0A8ZJI9"/>
<proteinExistence type="predicted"/>